<reference evidence="3 4" key="1">
    <citation type="journal article" date="2023" name="Insect Mol. Biol.">
        <title>Genome sequencing provides insights into the evolution of gene families encoding plant cell wall-degrading enzymes in longhorned beetles.</title>
        <authorList>
            <person name="Shin N.R."/>
            <person name="Okamura Y."/>
            <person name="Kirsch R."/>
            <person name="Pauchet Y."/>
        </authorList>
    </citation>
    <scope>NUCLEOTIDE SEQUENCE [LARGE SCALE GENOMIC DNA]</scope>
    <source>
        <strain evidence="3">EAD_L_NR</strain>
    </source>
</reference>
<gene>
    <name evidence="3" type="ORF">NQ315_005701</name>
</gene>
<feature type="domain" description="SAP" evidence="2">
    <location>
        <begin position="8"/>
        <end position="42"/>
    </location>
</feature>
<evidence type="ECO:0000259" key="2">
    <source>
        <dbReference type="PROSITE" id="PS50800"/>
    </source>
</evidence>
<accession>A0AAV8VI30</accession>
<dbReference type="SMART" id="SM00513">
    <property type="entry name" value="SAP"/>
    <property type="match status" value="1"/>
</dbReference>
<evidence type="ECO:0000256" key="1">
    <source>
        <dbReference type="SAM" id="MobiDB-lite"/>
    </source>
</evidence>
<dbReference type="PROSITE" id="PS50800">
    <property type="entry name" value="SAP"/>
    <property type="match status" value="1"/>
</dbReference>
<keyword evidence="4" id="KW-1185">Reference proteome</keyword>
<comment type="caution">
    <text evidence="3">The sequence shown here is derived from an EMBL/GenBank/DDBJ whole genome shotgun (WGS) entry which is preliminary data.</text>
</comment>
<dbReference type="Gene3D" id="1.10.720.30">
    <property type="entry name" value="SAP domain"/>
    <property type="match status" value="1"/>
</dbReference>
<sequence>MSDPETDVSTFNVQELQRRLEELGLSTDGRKAVLRERLRVALNQRGPPEDDDEVDKEENSSGASNEENDDEDEDTNEGRRNKNRYKPLLTFKDVEESMEKFSGDDHVSVKGWLNDFEEMAEMCQWTDIQKIAYAKRLLTGSAKLFVKYEKCTRTWVTLRRALKDEFEEAVDGYQVHRQLAQRKKKPDETYQEYTYKMLDMASQADVDIRSVIQYIIDGIPDDPTNKAVLYGAKTSVN</sequence>
<dbReference type="PANTHER" id="PTHR33194">
    <property type="entry name" value="ZINC KNUCKLE DOMAINCONTAINING PROTEIN"/>
    <property type="match status" value="1"/>
</dbReference>
<dbReference type="EMBL" id="JANEYG010000085">
    <property type="protein sequence ID" value="KAJ8913904.1"/>
    <property type="molecule type" value="Genomic_DNA"/>
</dbReference>
<feature type="region of interest" description="Disordered" evidence="1">
    <location>
        <begin position="39"/>
        <end position="84"/>
    </location>
</feature>
<evidence type="ECO:0000313" key="4">
    <source>
        <dbReference type="Proteomes" id="UP001159042"/>
    </source>
</evidence>
<evidence type="ECO:0000313" key="3">
    <source>
        <dbReference type="EMBL" id="KAJ8913904.1"/>
    </source>
</evidence>
<proteinExistence type="predicted"/>
<dbReference type="InterPro" id="IPR003034">
    <property type="entry name" value="SAP_dom"/>
</dbReference>
<name>A0AAV8VI30_9CUCU</name>
<dbReference type="Proteomes" id="UP001159042">
    <property type="component" value="Unassembled WGS sequence"/>
</dbReference>
<dbReference type="InterPro" id="IPR036361">
    <property type="entry name" value="SAP_dom_sf"/>
</dbReference>
<dbReference type="AlphaFoldDB" id="A0AAV8VI30"/>
<dbReference type="Pfam" id="PF02037">
    <property type="entry name" value="SAP"/>
    <property type="match status" value="1"/>
</dbReference>
<protein>
    <recommendedName>
        <fullName evidence="2">SAP domain-containing protein</fullName>
    </recommendedName>
</protein>
<dbReference type="PANTHER" id="PTHR33194:SF4">
    <property type="entry name" value="CCHC-TYPE DOMAIN-CONTAINING PROTEIN"/>
    <property type="match status" value="1"/>
</dbReference>
<organism evidence="3 4">
    <name type="scientific">Exocentrus adspersus</name>
    <dbReference type="NCBI Taxonomy" id="1586481"/>
    <lineage>
        <taxon>Eukaryota</taxon>
        <taxon>Metazoa</taxon>
        <taxon>Ecdysozoa</taxon>
        <taxon>Arthropoda</taxon>
        <taxon>Hexapoda</taxon>
        <taxon>Insecta</taxon>
        <taxon>Pterygota</taxon>
        <taxon>Neoptera</taxon>
        <taxon>Endopterygota</taxon>
        <taxon>Coleoptera</taxon>
        <taxon>Polyphaga</taxon>
        <taxon>Cucujiformia</taxon>
        <taxon>Chrysomeloidea</taxon>
        <taxon>Cerambycidae</taxon>
        <taxon>Lamiinae</taxon>
        <taxon>Acanthocinini</taxon>
        <taxon>Exocentrus</taxon>
    </lineage>
</organism>
<feature type="compositionally biased region" description="Acidic residues" evidence="1">
    <location>
        <begin position="66"/>
        <end position="75"/>
    </location>
</feature>
<dbReference type="SUPFAM" id="SSF68906">
    <property type="entry name" value="SAP domain"/>
    <property type="match status" value="1"/>
</dbReference>